<evidence type="ECO:0000259" key="5">
    <source>
        <dbReference type="PROSITE" id="PS51387"/>
    </source>
</evidence>
<dbReference type="InterPro" id="IPR036318">
    <property type="entry name" value="FAD-bd_PCMH-like_sf"/>
</dbReference>
<dbReference type="InterPro" id="IPR051312">
    <property type="entry name" value="Diverse_Substr_Oxidored"/>
</dbReference>
<evidence type="ECO:0000256" key="2">
    <source>
        <dbReference type="ARBA" id="ARBA00022827"/>
    </source>
</evidence>
<dbReference type="InterPro" id="IPR016167">
    <property type="entry name" value="FAD-bd_PCMH_sub1"/>
</dbReference>
<dbReference type="InParanoid" id="E3IYC9"/>
<reference evidence="6 7" key="1">
    <citation type="submission" date="2010-10" db="EMBL/GenBank/DDBJ databases">
        <title>Complete sequence of Frankia sp. EuI1c.</title>
        <authorList>
            <consortium name="US DOE Joint Genome Institute"/>
            <person name="Lucas S."/>
            <person name="Copeland A."/>
            <person name="Lapidus A."/>
            <person name="Cheng J.-F."/>
            <person name="Bruce D."/>
            <person name="Goodwin L."/>
            <person name="Pitluck S."/>
            <person name="Chertkov O."/>
            <person name="Detter J.C."/>
            <person name="Han C."/>
            <person name="Tapia R."/>
            <person name="Land M."/>
            <person name="Hauser L."/>
            <person name="Jeffries C."/>
            <person name="Kyrpides N."/>
            <person name="Ivanova N."/>
            <person name="Mikhailova N."/>
            <person name="Beauchemin N."/>
            <person name="Sen A."/>
            <person name="Sur S.A."/>
            <person name="Gtari M."/>
            <person name="Wall L."/>
            <person name="Tisa L."/>
            <person name="Woyke T."/>
        </authorList>
    </citation>
    <scope>NUCLEOTIDE SEQUENCE [LARGE SCALE GENOMIC DNA]</scope>
    <source>
        <strain evidence="7">DSM 45817 / CECT 9037 / EuI1c</strain>
    </source>
</reference>
<dbReference type="Proteomes" id="UP000002484">
    <property type="component" value="Chromosome"/>
</dbReference>
<dbReference type="InterPro" id="IPR016169">
    <property type="entry name" value="FAD-bd_PCMH_sub2"/>
</dbReference>
<feature type="compositionally biased region" description="Gly residues" evidence="4">
    <location>
        <begin position="294"/>
        <end position="309"/>
    </location>
</feature>
<evidence type="ECO:0000313" key="6">
    <source>
        <dbReference type="EMBL" id="ADP83874.1"/>
    </source>
</evidence>
<dbReference type="EMBL" id="CP002299">
    <property type="protein sequence ID" value="ADP83874.1"/>
    <property type="molecule type" value="Genomic_DNA"/>
</dbReference>
<dbReference type="eggNOG" id="COG1319">
    <property type="taxonomic scope" value="Bacteria"/>
</dbReference>
<dbReference type="PANTHER" id="PTHR42659">
    <property type="entry name" value="XANTHINE DEHYDROGENASE SUBUNIT C-RELATED"/>
    <property type="match status" value="1"/>
</dbReference>
<dbReference type="KEGG" id="fri:FraEuI1c_5890"/>
<dbReference type="STRING" id="298654.FraEuI1c_5890"/>
<protein>
    <submittedName>
        <fullName evidence="6">Molybdopterin dehydrogenase FAD-binding protein</fullName>
    </submittedName>
</protein>
<dbReference type="PROSITE" id="PS51387">
    <property type="entry name" value="FAD_PCMH"/>
    <property type="match status" value="1"/>
</dbReference>
<keyword evidence="3" id="KW-0560">Oxidoreductase</keyword>
<feature type="region of interest" description="Disordered" evidence="4">
    <location>
        <begin position="286"/>
        <end position="309"/>
    </location>
</feature>
<dbReference type="InterPro" id="IPR036683">
    <property type="entry name" value="CO_DH_flav_C_dom_sf"/>
</dbReference>
<dbReference type="InterPro" id="IPR005107">
    <property type="entry name" value="CO_DH_flav_C"/>
</dbReference>
<dbReference type="Gene3D" id="3.30.390.50">
    <property type="entry name" value="CO dehydrogenase flavoprotein, C-terminal domain"/>
    <property type="match status" value="1"/>
</dbReference>
<evidence type="ECO:0000256" key="4">
    <source>
        <dbReference type="SAM" id="MobiDB-lite"/>
    </source>
</evidence>
<dbReference type="Pfam" id="PF00941">
    <property type="entry name" value="FAD_binding_5"/>
    <property type="match status" value="1"/>
</dbReference>
<keyword evidence="2" id="KW-0274">FAD</keyword>
<evidence type="ECO:0000313" key="7">
    <source>
        <dbReference type="Proteomes" id="UP000002484"/>
    </source>
</evidence>
<dbReference type="GO" id="GO:0071949">
    <property type="term" value="F:FAD binding"/>
    <property type="evidence" value="ECO:0007669"/>
    <property type="project" value="InterPro"/>
</dbReference>
<name>E3IYC9_PSEI1</name>
<feature type="domain" description="FAD-binding PCMH-type" evidence="5">
    <location>
        <begin position="1"/>
        <end position="169"/>
    </location>
</feature>
<dbReference type="GO" id="GO:0016491">
    <property type="term" value="F:oxidoreductase activity"/>
    <property type="evidence" value="ECO:0007669"/>
    <property type="project" value="UniProtKB-KW"/>
</dbReference>
<proteinExistence type="predicted"/>
<evidence type="ECO:0000256" key="1">
    <source>
        <dbReference type="ARBA" id="ARBA00022630"/>
    </source>
</evidence>
<dbReference type="InterPro" id="IPR016166">
    <property type="entry name" value="FAD-bd_PCMH"/>
</dbReference>
<dbReference type="SUPFAM" id="SSF55447">
    <property type="entry name" value="CO dehydrogenase flavoprotein C-terminal domain-like"/>
    <property type="match status" value="1"/>
</dbReference>
<accession>E3IYC9</accession>
<keyword evidence="7" id="KW-1185">Reference proteome</keyword>
<keyword evidence="1" id="KW-0285">Flavoprotein</keyword>
<evidence type="ECO:0000256" key="3">
    <source>
        <dbReference type="ARBA" id="ARBA00023002"/>
    </source>
</evidence>
<dbReference type="SMART" id="SM01092">
    <property type="entry name" value="CO_deh_flav_C"/>
    <property type="match status" value="1"/>
</dbReference>
<dbReference type="Gene3D" id="3.30.465.10">
    <property type="match status" value="1"/>
</dbReference>
<dbReference type="HOGENOM" id="CLU_058050_0_0_11"/>
<dbReference type="AlphaFoldDB" id="E3IYC9"/>
<dbReference type="Gene3D" id="3.30.43.10">
    <property type="entry name" value="Uridine Diphospho-n-acetylenolpyruvylglucosamine Reductase, domain 2"/>
    <property type="match status" value="1"/>
</dbReference>
<dbReference type="OrthoDB" id="9793944at2"/>
<gene>
    <name evidence="6" type="ordered locus">FraEuI1c_5890</name>
</gene>
<dbReference type="SUPFAM" id="SSF56176">
    <property type="entry name" value="FAD-binding/transporter-associated domain-like"/>
    <property type="match status" value="1"/>
</dbReference>
<sequence length="309" mass="31204">MTGATAVLHRPGTVGEAVRMLAEVGDVELLAGGTDLVPALRAGLRRPRALVALRRVLELRARGVAPDRLTIGAGVTYAELADWEPAPGLAAAARAVGSAQIRNTGTVGGALGSANPRGDLLTFLTAVDAEVLTRSARAGSRAVPLVGFLATGRRRGELVTAVRVPVTRGPQVFLKIGGRQAAYPALLNCALVVDGAAGRIRCAIGGVTTGRLRPGDAEDFAAGEIDWSAPLPSGAGVAQRFGELVALAAQEAPEQLPAGPRDPADYRWHAAGVLASRALARALAAASGDSDSGARGGADGDGTRGTGTA</sequence>
<dbReference type="InterPro" id="IPR002346">
    <property type="entry name" value="Mopterin_DH_FAD-bd"/>
</dbReference>
<dbReference type="RefSeq" id="WP_013426992.1">
    <property type="nucleotide sequence ID" value="NC_014666.1"/>
</dbReference>
<dbReference type="PANTHER" id="PTHR42659:SF2">
    <property type="entry name" value="XANTHINE DEHYDROGENASE SUBUNIT C-RELATED"/>
    <property type="match status" value="1"/>
</dbReference>
<organism evidence="6 7">
    <name type="scientific">Pseudofrankia inefficax (strain DSM 45817 / CECT 9037 / DDB 130130 / EuI1c)</name>
    <name type="common">Frankia inefficax</name>
    <dbReference type="NCBI Taxonomy" id="298654"/>
    <lineage>
        <taxon>Bacteria</taxon>
        <taxon>Bacillati</taxon>
        <taxon>Actinomycetota</taxon>
        <taxon>Actinomycetes</taxon>
        <taxon>Frankiales</taxon>
        <taxon>Frankiaceae</taxon>
        <taxon>Pseudofrankia</taxon>
    </lineage>
</organism>